<dbReference type="InterPro" id="IPR036390">
    <property type="entry name" value="WH_DNA-bd_sf"/>
</dbReference>
<dbReference type="NCBIfam" id="NF033788">
    <property type="entry name" value="HTH_metalloreg"/>
    <property type="match status" value="1"/>
</dbReference>
<accession>A0A316BSA7</accession>
<dbReference type="CDD" id="cd00090">
    <property type="entry name" value="HTH_ARSR"/>
    <property type="match status" value="1"/>
</dbReference>
<dbReference type="GO" id="GO:0003700">
    <property type="term" value="F:DNA-binding transcription factor activity"/>
    <property type="evidence" value="ECO:0007669"/>
    <property type="project" value="InterPro"/>
</dbReference>
<evidence type="ECO:0000313" key="2">
    <source>
        <dbReference type="EMBL" id="PWJ74465.1"/>
    </source>
</evidence>
<dbReference type="PANTHER" id="PTHR38600:SF1">
    <property type="entry name" value="TRANSCRIPTIONAL REGULATORY PROTEIN"/>
    <property type="match status" value="1"/>
</dbReference>
<feature type="domain" description="HTH arsR-type" evidence="1">
    <location>
        <begin position="3"/>
        <end position="98"/>
    </location>
</feature>
<organism evidence="2 3">
    <name type="scientific">Pseudaminobacter salicylatoxidans</name>
    <dbReference type="NCBI Taxonomy" id="93369"/>
    <lineage>
        <taxon>Bacteria</taxon>
        <taxon>Pseudomonadati</taxon>
        <taxon>Pseudomonadota</taxon>
        <taxon>Alphaproteobacteria</taxon>
        <taxon>Hyphomicrobiales</taxon>
        <taxon>Phyllobacteriaceae</taxon>
        <taxon>Pseudaminobacter</taxon>
    </lineage>
</organism>
<comment type="caution">
    <text evidence="2">The sequence shown here is derived from an EMBL/GenBank/DDBJ whole genome shotgun (WGS) entry which is preliminary data.</text>
</comment>
<keyword evidence="3" id="KW-1185">Reference proteome</keyword>
<dbReference type="InterPro" id="IPR036388">
    <property type="entry name" value="WH-like_DNA-bd_sf"/>
</dbReference>
<dbReference type="PRINTS" id="PR00778">
    <property type="entry name" value="HTHARSR"/>
</dbReference>
<dbReference type="SMART" id="SM00418">
    <property type="entry name" value="HTH_ARSR"/>
    <property type="match status" value="1"/>
</dbReference>
<evidence type="ECO:0000313" key="3">
    <source>
        <dbReference type="Proteomes" id="UP000245396"/>
    </source>
</evidence>
<dbReference type="InterPro" id="IPR011991">
    <property type="entry name" value="ArsR-like_HTH"/>
</dbReference>
<gene>
    <name evidence="2" type="ORF">C7441_12338</name>
</gene>
<dbReference type="AlphaFoldDB" id="A0A316BSA7"/>
<proteinExistence type="predicted"/>
<protein>
    <submittedName>
        <fullName evidence="2">ArsR family transcriptional regulator</fullName>
    </submittedName>
</protein>
<dbReference type="InterPro" id="IPR001845">
    <property type="entry name" value="HTH_ArsR_DNA-bd_dom"/>
</dbReference>
<evidence type="ECO:0000259" key="1">
    <source>
        <dbReference type="PROSITE" id="PS50987"/>
    </source>
</evidence>
<dbReference type="STRING" id="1192868.GCA_000304395_02528"/>
<dbReference type="PROSITE" id="PS50987">
    <property type="entry name" value="HTH_ARSR_2"/>
    <property type="match status" value="1"/>
</dbReference>
<dbReference type="OrthoDB" id="9815653at2"/>
<dbReference type="EMBL" id="QGGG01000023">
    <property type="protein sequence ID" value="PWJ74465.1"/>
    <property type="molecule type" value="Genomic_DNA"/>
</dbReference>
<sequence length="110" mass="12012">MSQPECRAADPAPIFAALGDPTRLSLLTRLSDGQSRSIASLSVDTRLTRQAITKHLHVLESAGLVTSSRIGRESRFAFQPDAVAEAKAYLDTVSRQWDDALSRLRAFVEA</sequence>
<dbReference type="Proteomes" id="UP000245396">
    <property type="component" value="Unassembled WGS sequence"/>
</dbReference>
<dbReference type="Gene3D" id="1.10.10.10">
    <property type="entry name" value="Winged helix-like DNA-binding domain superfamily/Winged helix DNA-binding domain"/>
    <property type="match status" value="1"/>
</dbReference>
<dbReference type="RefSeq" id="WP_019172101.1">
    <property type="nucleotide sequence ID" value="NZ_QGGG01000023.1"/>
</dbReference>
<reference evidence="2 3" key="1">
    <citation type="submission" date="2018-05" db="EMBL/GenBank/DDBJ databases">
        <title>Genomic Encyclopedia of Type Strains, Phase IV (KMG-IV): sequencing the most valuable type-strain genomes for metagenomic binning, comparative biology and taxonomic classification.</title>
        <authorList>
            <person name="Goeker M."/>
        </authorList>
    </citation>
    <scope>NUCLEOTIDE SEQUENCE [LARGE SCALE GENOMIC DNA]</scope>
    <source>
        <strain evidence="2 3">DSM 6986</strain>
    </source>
</reference>
<dbReference type="Pfam" id="PF12840">
    <property type="entry name" value="HTH_20"/>
    <property type="match status" value="1"/>
</dbReference>
<name>A0A316BSA7_PSESE</name>
<dbReference type="PANTHER" id="PTHR38600">
    <property type="entry name" value="TRANSCRIPTIONAL REGULATORY PROTEIN"/>
    <property type="match status" value="1"/>
</dbReference>
<dbReference type="SUPFAM" id="SSF46785">
    <property type="entry name" value="Winged helix' DNA-binding domain"/>
    <property type="match status" value="1"/>
</dbReference>